<gene>
    <name evidence="2" type="ORF">WQ57_05100</name>
</gene>
<dbReference type="Proteomes" id="UP000034166">
    <property type="component" value="Unassembled WGS sequence"/>
</dbReference>
<dbReference type="AlphaFoldDB" id="A0A0M2T1N7"/>
<feature type="transmembrane region" description="Helical" evidence="1">
    <location>
        <begin position="33"/>
        <end position="54"/>
    </location>
</feature>
<dbReference type="RefSeq" id="WP_046522643.1">
    <property type="nucleotide sequence ID" value="NZ_LAYY01000004.1"/>
</dbReference>
<accession>A0A0M2T1N7</accession>
<dbReference type="EMBL" id="LAYY01000004">
    <property type="protein sequence ID" value="KKK39152.1"/>
    <property type="molecule type" value="Genomic_DNA"/>
</dbReference>
<protein>
    <submittedName>
        <fullName evidence="2">Uncharacterized protein</fullName>
    </submittedName>
</protein>
<dbReference type="PATRIC" id="fig|1408103.3.peg.1144"/>
<feature type="transmembrane region" description="Helical" evidence="1">
    <location>
        <begin position="7"/>
        <end position="27"/>
    </location>
</feature>
<feature type="transmembrane region" description="Helical" evidence="1">
    <location>
        <begin position="109"/>
        <end position="131"/>
    </location>
</feature>
<feature type="transmembrane region" description="Helical" evidence="1">
    <location>
        <begin position="74"/>
        <end position="97"/>
    </location>
</feature>
<evidence type="ECO:0000313" key="2">
    <source>
        <dbReference type="EMBL" id="KKK39152.1"/>
    </source>
</evidence>
<keyword evidence="1" id="KW-1133">Transmembrane helix</keyword>
<keyword evidence="1" id="KW-0472">Membrane</keyword>
<keyword evidence="3" id="KW-1185">Reference proteome</keyword>
<evidence type="ECO:0000313" key="3">
    <source>
        <dbReference type="Proteomes" id="UP000034166"/>
    </source>
</evidence>
<proteinExistence type="predicted"/>
<organism evidence="2 3">
    <name type="scientific">Mesobacillus campisalis</name>
    <dbReference type="NCBI Taxonomy" id="1408103"/>
    <lineage>
        <taxon>Bacteria</taxon>
        <taxon>Bacillati</taxon>
        <taxon>Bacillota</taxon>
        <taxon>Bacilli</taxon>
        <taxon>Bacillales</taxon>
        <taxon>Bacillaceae</taxon>
        <taxon>Mesobacillus</taxon>
    </lineage>
</organism>
<comment type="caution">
    <text evidence="2">The sequence shown here is derived from an EMBL/GenBank/DDBJ whole genome shotgun (WGS) entry which is preliminary data.</text>
</comment>
<dbReference type="OrthoDB" id="2692108at2"/>
<evidence type="ECO:0000256" key="1">
    <source>
        <dbReference type="SAM" id="Phobius"/>
    </source>
</evidence>
<keyword evidence="1" id="KW-0812">Transmembrane</keyword>
<name>A0A0M2T1N7_9BACI</name>
<reference evidence="2 3" key="1">
    <citation type="submission" date="2015-04" db="EMBL/GenBank/DDBJ databases">
        <title>Taxonomic description and genome sequence of Bacillus campisalis sp. nov., a novel member of the genus Bacillus isolated from solar saltern.</title>
        <authorList>
            <person name="Mathan Kumar R."/>
            <person name="Kaur G."/>
            <person name="Kumar A."/>
            <person name="Singh N.K."/>
            <person name="Kaur N."/>
            <person name="Kumar N."/>
            <person name="Mayilraj S."/>
        </authorList>
    </citation>
    <scope>NUCLEOTIDE SEQUENCE [LARGE SCALE GENOMIC DNA]</scope>
    <source>
        <strain evidence="2 3">SA2-6</strain>
    </source>
</reference>
<sequence>MKYGAIIPAVILDVVAVYCVHMAFTLNQGTAPFILRIIAALVLGYFGYVCYRDFQKNREAHVRKWCEKDREKGVIVYALIHGVLGYGIPVGYISWVLQTEFEYTQDPLWFSAILTLIPFSLMGVCFGWYTWSQLKKDAEKLGLC</sequence>